<keyword evidence="2" id="KW-1185">Reference proteome</keyword>
<dbReference type="Proteomes" id="UP000276133">
    <property type="component" value="Unassembled WGS sequence"/>
</dbReference>
<name>A0A3M7SX22_BRAPC</name>
<organism evidence="1 2">
    <name type="scientific">Brachionus plicatilis</name>
    <name type="common">Marine rotifer</name>
    <name type="synonym">Brachionus muelleri</name>
    <dbReference type="NCBI Taxonomy" id="10195"/>
    <lineage>
        <taxon>Eukaryota</taxon>
        <taxon>Metazoa</taxon>
        <taxon>Spiralia</taxon>
        <taxon>Gnathifera</taxon>
        <taxon>Rotifera</taxon>
        <taxon>Eurotatoria</taxon>
        <taxon>Monogononta</taxon>
        <taxon>Pseudotrocha</taxon>
        <taxon>Ploima</taxon>
        <taxon>Brachionidae</taxon>
        <taxon>Brachionus</taxon>
    </lineage>
</organism>
<sequence>MRWLLWIFAKKVSSFPSIEKYFEYSANAKQKFFFYQINQSVLPHQLERIFCFKYMIKFQISYLIHQKYMHKNPLKKKTLDSFLSNLTFSLIFLRKKIMKRSLAEAVLYANISGVPASKECCCLLKMLYLKSQLKISAILQTSAR</sequence>
<dbReference type="EMBL" id="REGN01000654">
    <property type="protein sequence ID" value="RNA40296.1"/>
    <property type="molecule type" value="Genomic_DNA"/>
</dbReference>
<gene>
    <name evidence="1" type="ORF">BpHYR1_017905</name>
</gene>
<reference evidence="1 2" key="1">
    <citation type="journal article" date="2018" name="Sci. Rep.">
        <title>Genomic signatures of local adaptation to the degree of environmental predictability in rotifers.</title>
        <authorList>
            <person name="Franch-Gras L."/>
            <person name="Hahn C."/>
            <person name="Garcia-Roger E.M."/>
            <person name="Carmona M.J."/>
            <person name="Serra M."/>
            <person name="Gomez A."/>
        </authorList>
    </citation>
    <scope>NUCLEOTIDE SEQUENCE [LARGE SCALE GENOMIC DNA]</scope>
    <source>
        <strain evidence="1">HYR1</strain>
    </source>
</reference>
<comment type="caution">
    <text evidence="1">The sequence shown here is derived from an EMBL/GenBank/DDBJ whole genome shotgun (WGS) entry which is preliminary data.</text>
</comment>
<protein>
    <submittedName>
        <fullName evidence="1">Uncharacterized protein</fullName>
    </submittedName>
</protein>
<accession>A0A3M7SX22</accession>
<evidence type="ECO:0000313" key="1">
    <source>
        <dbReference type="EMBL" id="RNA40296.1"/>
    </source>
</evidence>
<proteinExistence type="predicted"/>
<evidence type="ECO:0000313" key="2">
    <source>
        <dbReference type="Proteomes" id="UP000276133"/>
    </source>
</evidence>
<dbReference type="AlphaFoldDB" id="A0A3M7SX22"/>